<dbReference type="AlphaFoldDB" id="A0A2U2BDR4"/>
<gene>
    <name evidence="2" type="ORF">DDZ16_01415</name>
</gene>
<comment type="caution">
    <text evidence="2">The sequence shown here is derived from an EMBL/GenBank/DDBJ whole genome shotgun (WGS) entry which is preliminary data.</text>
</comment>
<sequence length="741" mass="80645">MIKPKNTYLLLLFLTIPLFSWSQTEPYAELLNADINVCSQTTTSVDLQIRFYGDAPFAYTIKLPDSNEIFEDKSIFSEDLVDGVYYVSYNINFPVENGDQMRTGTFEITEVFDDTNSPWSYGSGNSMTGVSVSLTNWAMPSPNAGSDIDSCGLEATLSAIPDPISSTYSWSVPAQGSISDLQDPNSPYLASQKGSYQLFFTQENGACSTKDTVDIIFRGSPTATISTTSDVCGTAEQEAVLNLSFGGEDGPWDYIISDGGTNTITGTSSTSTTNETTLVSGETTFTYNQVIDTNGCHAKPEDISGEAVVVDLQPNTNAGEDQISCGLSYELQAIPHKGTGIWTVDNPVNVDINAPSEPNSTTTSTGQGTYVFTWTENNQGCENSDQVQIQFIEYSSVNLEVTKETVCQGDEASFPFTATGTNGPWTLTYQTDGSLSTFDFSESSATLTLSPDQTSIYEIVSITDDLGCVANLDNQLEVQVDQMPTPFAGNDTAVCGLQVELNDSTSEVAQSGQWAQADGTFENNDAENPTVVFNSNIWGEQILTWEETNGLCNASDQVTIRFDEPPIADAGADHTLYHQYQTTLRAKAPITSQGEWFGEWYIQGGSGEIADPTQQETLLSGLKHGETVIEWSVTNGACKTPATDTLTLTIKGLTYHTGISPNQDGINDFFKVKGAHTIPNNELIVFDQNGQVVFRRQNLEEGNQWDGRDLDGEPLNNGIYYFIFEGEGIEALKDYIVIKRN</sequence>
<dbReference type="RefSeq" id="WP_109262627.1">
    <property type="nucleotide sequence ID" value="NZ_QEWP01000001.1"/>
</dbReference>
<keyword evidence="1" id="KW-0732">Signal</keyword>
<dbReference type="OrthoDB" id="5726170at2"/>
<accession>A0A2U2BDR4</accession>
<keyword evidence="3" id="KW-1185">Reference proteome</keyword>
<dbReference type="EMBL" id="QEWP01000001">
    <property type="protein sequence ID" value="PWE01173.1"/>
    <property type="molecule type" value="Genomic_DNA"/>
</dbReference>
<dbReference type="InterPro" id="IPR038081">
    <property type="entry name" value="CalX-like_sf"/>
</dbReference>
<evidence type="ECO:0000313" key="3">
    <source>
        <dbReference type="Proteomes" id="UP000244956"/>
    </source>
</evidence>
<evidence type="ECO:0008006" key="4">
    <source>
        <dbReference type="Google" id="ProtNLM"/>
    </source>
</evidence>
<feature type="chain" id="PRO_5015749576" description="Ig-like domain-containing protein" evidence="1">
    <location>
        <begin position="23"/>
        <end position="741"/>
    </location>
</feature>
<evidence type="ECO:0000256" key="1">
    <source>
        <dbReference type="SAM" id="SignalP"/>
    </source>
</evidence>
<proteinExistence type="predicted"/>
<name>A0A2U2BDR4_9BACT</name>
<feature type="signal peptide" evidence="1">
    <location>
        <begin position="1"/>
        <end position="22"/>
    </location>
</feature>
<reference evidence="2 3" key="1">
    <citation type="submission" date="2018-05" db="EMBL/GenBank/DDBJ databases">
        <title>Marinilabilia rubrum sp. nov., isolated from saltern sediment.</title>
        <authorList>
            <person name="Zhang R."/>
        </authorList>
    </citation>
    <scope>NUCLEOTIDE SEQUENCE [LARGE SCALE GENOMIC DNA]</scope>
    <source>
        <strain evidence="2 3">WTE16</strain>
    </source>
</reference>
<dbReference type="NCBIfam" id="TIGR04131">
    <property type="entry name" value="Bac_Flav_CTERM"/>
    <property type="match status" value="1"/>
</dbReference>
<dbReference type="Proteomes" id="UP000244956">
    <property type="component" value="Unassembled WGS sequence"/>
</dbReference>
<dbReference type="Pfam" id="PF13585">
    <property type="entry name" value="CHU_C"/>
    <property type="match status" value="1"/>
</dbReference>
<evidence type="ECO:0000313" key="2">
    <source>
        <dbReference type="EMBL" id="PWE01173.1"/>
    </source>
</evidence>
<dbReference type="InterPro" id="IPR026341">
    <property type="entry name" value="T9SS_type_B"/>
</dbReference>
<organism evidence="2 3">
    <name type="scientific">Marinilabilia rubra</name>
    <dbReference type="NCBI Taxonomy" id="2162893"/>
    <lineage>
        <taxon>Bacteria</taxon>
        <taxon>Pseudomonadati</taxon>
        <taxon>Bacteroidota</taxon>
        <taxon>Bacteroidia</taxon>
        <taxon>Marinilabiliales</taxon>
        <taxon>Marinilabiliaceae</taxon>
        <taxon>Marinilabilia</taxon>
    </lineage>
</organism>
<dbReference type="SUPFAM" id="SSF141072">
    <property type="entry name" value="CalX-like"/>
    <property type="match status" value="1"/>
</dbReference>
<protein>
    <recommendedName>
        <fullName evidence="4">Ig-like domain-containing protein</fullName>
    </recommendedName>
</protein>